<dbReference type="InParanoid" id="F0Y7A2"/>
<dbReference type="Proteomes" id="UP000002729">
    <property type="component" value="Unassembled WGS sequence"/>
</dbReference>
<dbReference type="EMBL" id="GL833126">
    <property type="protein sequence ID" value="EGB08955.1"/>
    <property type="molecule type" value="Genomic_DNA"/>
</dbReference>
<dbReference type="AlphaFoldDB" id="F0Y7A2"/>
<proteinExistence type="inferred from homology"/>
<dbReference type="InterPro" id="IPR013094">
    <property type="entry name" value="AB_hydrolase_3"/>
</dbReference>
<evidence type="ECO:0000256" key="2">
    <source>
        <dbReference type="ARBA" id="ARBA00022801"/>
    </source>
</evidence>
<dbReference type="InterPro" id="IPR002168">
    <property type="entry name" value="Lipase_GDXG_HIS_AS"/>
</dbReference>
<gene>
    <name evidence="4" type="ORF">AURANDRAFT_63496</name>
</gene>
<dbReference type="OrthoDB" id="19653at2759"/>
<name>F0Y7A2_AURAN</name>
<reference evidence="4 5" key="1">
    <citation type="journal article" date="2011" name="Proc. Natl. Acad. Sci. U.S.A.">
        <title>Niche of harmful alga Aureococcus anophagefferens revealed through ecogenomics.</title>
        <authorList>
            <person name="Gobler C.J."/>
            <person name="Berry D.L."/>
            <person name="Dyhrman S.T."/>
            <person name="Wilhelm S.W."/>
            <person name="Salamov A."/>
            <person name="Lobanov A.V."/>
            <person name="Zhang Y."/>
            <person name="Collier J.L."/>
            <person name="Wurch L.L."/>
            <person name="Kustka A.B."/>
            <person name="Dill B.D."/>
            <person name="Shah M."/>
            <person name="VerBerkmoes N.C."/>
            <person name="Kuo A."/>
            <person name="Terry A."/>
            <person name="Pangilinan J."/>
            <person name="Lindquist E.A."/>
            <person name="Lucas S."/>
            <person name="Paulsen I.T."/>
            <person name="Hattenrath-Lehmann T.K."/>
            <person name="Talmage S.C."/>
            <person name="Walker E.A."/>
            <person name="Koch F."/>
            <person name="Burson A.M."/>
            <person name="Marcoval M.A."/>
            <person name="Tang Y.Z."/>
            <person name="Lecleir G.R."/>
            <person name="Coyne K.J."/>
            <person name="Berg G.M."/>
            <person name="Bertrand E.M."/>
            <person name="Saito M.A."/>
            <person name="Gladyshev V.N."/>
            <person name="Grigoriev I.V."/>
        </authorList>
    </citation>
    <scope>NUCLEOTIDE SEQUENCE [LARGE SCALE GENOMIC DNA]</scope>
    <source>
        <strain evidence="5">CCMP 1984</strain>
    </source>
</reference>
<dbReference type="eggNOG" id="KOG1515">
    <property type="taxonomic scope" value="Eukaryota"/>
</dbReference>
<organism evidence="5">
    <name type="scientific">Aureococcus anophagefferens</name>
    <name type="common">Harmful bloom alga</name>
    <dbReference type="NCBI Taxonomy" id="44056"/>
    <lineage>
        <taxon>Eukaryota</taxon>
        <taxon>Sar</taxon>
        <taxon>Stramenopiles</taxon>
        <taxon>Ochrophyta</taxon>
        <taxon>Pelagophyceae</taxon>
        <taxon>Pelagomonadales</taxon>
        <taxon>Pelagomonadaceae</taxon>
        <taxon>Aureococcus</taxon>
    </lineage>
</organism>
<dbReference type="GeneID" id="20224361"/>
<accession>F0Y7A2</accession>
<dbReference type="GO" id="GO:0016787">
    <property type="term" value="F:hydrolase activity"/>
    <property type="evidence" value="ECO:0007669"/>
    <property type="project" value="UniProtKB-KW"/>
</dbReference>
<dbReference type="InterPro" id="IPR029058">
    <property type="entry name" value="AB_hydrolase_fold"/>
</dbReference>
<dbReference type="Gene3D" id="3.40.50.1820">
    <property type="entry name" value="alpha/beta hydrolase"/>
    <property type="match status" value="1"/>
</dbReference>
<dbReference type="PANTHER" id="PTHR48081:SF8">
    <property type="entry name" value="ALPHA_BETA HYDROLASE FOLD-3 DOMAIN-CONTAINING PROTEIN-RELATED"/>
    <property type="match status" value="1"/>
</dbReference>
<evidence type="ECO:0000313" key="5">
    <source>
        <dbReference type="Proteomes" id="UP000002729"/>
    </source>
</evidence>
<evidence type="ECO:0000256" key="1">
    <source>
        <dbReference type="ARBA" id="ARBA00010515"/>
    </source>
</evidence>
<protein>
    <recommendedName>
        <fullName evidence="3">Alpha/beta hydrolase fold-3 domain-containing protein</fullName>
    </recommendedName>
</protein>
<evidence type="ECO:0000259" key="3">
    <source>
        <dbReference type="Pfam" id="PF07859"/>
    </source>
</evidence>
<evidence type="ECO:0000313" key="4">
    <source>
        <dbReference type="EMBL" id="EGB08955.1"/>
    </source>
</evidence>
<dbReference type="PANTHER" id="PTHR48081">
    <property type="entry name" value="AB HYDROLASE SUPERFAMILY PROTEIN C4A8.06C"/>
    <property type="match status" value="1"/>
</dbReference>
<comment type="similarity">
    <text evidence="1">Belongs to the 'GDXG' lipolytic enzyme family.</text>
</comment>
<feature type="domain" description="Alpha/beta hydrolase fold-3" evidence="3">
    <location>
        <begin position="224"/>
        <end position="446"/>
    </location>
</feature>
<dbReference type="Pfam" id="PF07859">
    <property type="entry name" value="Abhydrolase_3"/>
    <property type="match status" value="1"/>
</dbReference>
<dbReference type="PROSITE" id="PS01173">
    <property type="entry name" value="LIPASE_GDXG_HIS"/>
    <property type="match status" value="1"/>
</dbReference>
<sequence length="509" mass="53596">MQLRFVVLLMGLAARRLQKRRAPPALPQRGLDAATLARLAAATRKLERSYAAPTPGDTVQYYASREPSLGRRALGIARLPLTLGASAGRAASAAATEPPPRRFSARALPDGASLVASRPGARRFLCERVVHPFVRQLLGDHDMFGSAASRALSPEARAARVARLRAATDFLGGAHNLIAPVFLKGRLGLDGGVAATRLDVDGAPDDAYYAWFEPTGTPRLNGTLVYLHGGGFIIGSKATNGEMVARIAAACGVRTLFVAYRKLPEAPFPGALVDALRGVGVALASTPPERLILGGDSAGASLALAALHFLRETLQITPAAGLLLSPMVDIASELEYATDTTNVGPDLLPAGFDPAARREFMDMYRGTSANATLDAFVDALRRRRDGALLSPLAASPRQLGALPPLLCQAGGSEVLLDSQLRFCDAARRAGADVRCTVFDGEVHAFHAFGFSPAWPAARADLRRFCERALRPAAPAAPPKSHLKSHAVVAALVGGSRKRAAVAAGIRAFR</sequence>
<dbReference type="RefSeq" id="XP_009036087.1">
    <property type="nucleotide sequence ID" value="XM_009037839.1"/>
</dbReference>
<keyword evidence="5" id="KW-1185">Reference proteome</keyword>
<dbReference type="KEGG" id="aaf:AURANDRAFT_63496"/>
<dbReference type="SUPFAM" id="SSF53474">
    <property type="entry name" value="alpha/beta-Hydrolases"/>
    <property type="match status" value="1"/>
</dbReference>
<dbReference type="InterPro" id="IPR050300">
    <property type="entry name" value="GDXG_lipolytic_enzyme"/>
</dbReference>
<keyword evidence="2" id="KW-0378">Hydrolase</keyword>